<feature type="compositionally biased region" description="Pro residues" evidence="1">
    <location>
        <begin position="40"/>
        <end position="49"/>
    </location>
</feature>
<reference evidence="3" key="1">
    <citation type="journal article" date="2011" name="Nat. Commun.">
        <title>Effector diversification within compartments of the Leptosphaeria maculans genome affected by Repeat-Induced Point mutations.</title>
        <authorList>
            <person name="Rouxel T."/>
            <person name="Grandaubert J."/>
            <person name="Hane J.K."/>
            <person name="Hoede C."/>
            <person name="van de Wouw A.P."/>
            <person name="Couloux A."/>
            <person name="Dominguez V."/>
            <person name="Anthouard V."/>
            <person name="Bally P."/>
            <person name="Bourras S."/>
            <person name="Cozijnsen A.J."/>
            <person name="Ciuffetti L.M."/>
            <person name="Degrave A."/>
            <person name="Dilmaghani A."/>
            <person name="Duret L."/>
            <person name="Fudal I."/>
            <person name="Goodwin S.B."/>
            <person name="Gout L."/>
            <person name="Glaser N."/>
            <person name="Linglin J."/>
            <person name="Kema G.H.J."/>
            <person name="Lapalu N."/>
            <person name="Lawrence C.B."/>
            <person name="May K."/>
            <person name="Meyer M."/>
            <person name="Ollivier B."/>
            <person name="Poulain J."/>
            <person name="Schoch C.L."/>
            <person name="Simon A."/>
            <person name="Spatafora J.W."/>
            <person name="Stachowiak A."/>
            <person name="Turgeon B.G."/>
            <person name="Tyler B.M."/>
            <person name="Vincent D."/>
            <person name="Weissenbach J."/>
            <person name="Amselem J."/>
            <person name="Quesneville H."/>
            <person name="Oliver R.P."/>
            <person name="Wincker P."/>
            <person name="Balesdent M.-H."/>
            <person name="Howlett B.J."/>
        </authorList>
    </citation>
    <scope>NUCLEOTIDE SEQUENCE [LARGE SCALE GENOMIC DNA]</scope>
    <source>
        <strain evidence="3">JN3 / isolate v23.1.3 / race Av1-4-5-6-7-8</strain>
    </source>
</reference>
<dbReference type="HOGENOM" id="CLU_2942183_0_0_1"/>
<feature type="region of interest" description="Disordered" evidence="1">
    <location>
        <begin position="38"/>
        <end position="60"/>
    </location>
</feature>
<organism evidence="3">
    <name type="scientific">Leptosphaeria maculans (strain JN3 / isolate v23.1.3 / race Av1-4-5-6-7-8)</name>
    <name type="common">Blackleg fungus</name>
    <name type="synonym">Phoma lingam</name>
    <dbReference type="NCBI Taxonomy" id="985895"/>
    <lineage>
        <taxon>Eukaryota</taxon>
        <taxon>Fungi</taxon>
        <taxon>Dikarya</taxon>
        <taxon>Ascomycota</taxon>
        <taxon>Pezizomycotina</taxon>
        <taxon>Dothideomycetes</taxon>
        <taxon>Pleosporomycetidae</taxon>
        <taxon>Pleosporales</taxon>
        <taxon>Pleosporineae</taxon>
        <taxon>Leptosphaeriaceae</taxon>
        <taxon>Plenodomus</taxon>
        <taxon>Plenodomus lingam/Leptosphaeria maculans species complex</taxon>
    </lineage>
</organism>
<dbReference type="VEuPathDB" id="FungiDB:LEMA_uP069790.1"/>
<name>E4ZJ40_LEPMJ</name>
<accession>E4ZJ40</accession>
<proteinExistence type="predicted"/>
<evidence type="ECO:0000313" key="3">
    <source>
        <dbReference type="Proteomes" id="UP000002668"/>
    </source>
</evidence>
<gene>
    <name evidence="2" type="ORF">LEMA_uP069790.1</name>
</gene>
<dbReference type="InParanoid" id="E4ZJ40"/>
<evidence type="ECO:0000256" key="1">
    <source>
        <dbReference type="SAM" id="MobiDB-lite"/>
    </source>
</evidence>
<dbReference type="AlphaFoldDB" id="E4ZJ40"/>
<sequence length="60" mass="6861">MPQRWRSEARQPWPMQQYRYHLCRIVTVFSLLHFDAGPNAPQPLPPPSPQALHANTAALA</sequence>
<dbReference type="Proteomes" id="UP000002668">
    <property type="component" value="Genome"/>
</dbReference>
<evidence type="ECO:0000313" key="2">
    <source>
        <dbReference type="EMBL" id="CBX91471.1"/>
    </source>
</evidence>
<keyword evidence="3" id="KW-1185">Reference proteome</keyword>
<protein>
    <submittedName>
        <fullName evidence="2">Predicted protein</fullName>
    </submittedName>
</protein>
<dbReference type="EMBL" id="FP929072">
    <property type="protein sequence ID" value="CBX91471.1"/>
    <property type="molecule type" value="Genomic_DNA"/>
</dbReference>